<gene>
    <name evidence="2" type="ORF">FLACOL7796_03537</name>
</gene>
<feature type="transmembrane region" description="Helical" evidence="1">
    <location>
        <begin position="40"/>
        <end position="59"/>
    </location>
</feature>
<reference evidence="2 3" key="1">
    <citation type="submission" date="2020-02" db="EMBL/GenBank/DDBJ databases">
        <authorList>
            <person name="Criscuolo A."/>
        </authorList>
    </citation>
    <scope>NUCLEOTIDE SEQUENCE [LARGE SCALE GENOMIC DNA]</scope>
    <source>
        <strain evidence="2">CECT7796</strain>
    </source>
</reference>
<accession>A0ABM8KMF5</accession>
<evidence type="ECO:0000313" key="2">
    <source>
        <dbReference type="EMBL" id="CAA9200971.1"/>
    </source>
</evidence>
<keyword evidence="3" id="KW-1185">Reference proteome</keyword>
<evidence type="ECO:0000313" key="3">
    <source>
        <dbReference type="Proteomes" id="UP000474567"/>
    </source>
</evidence>
<organism evidence="2 3">
    <name type="scientific">Flavobacterium collinsii</name>
    <dbReference type="NCBI Taxonomy" id="1114861"/>
    <lineage>
        <taxon>Bacteria</taxon>
        <taxon>Pseudomonadati</taxon>
        <taxon>Bacteroidota</taxon>
        <taxon>Flavobacteriia</taxon>
        <taxon>Flavobacteriales</taxon>
        <taxon>Flavobacteriaceae</taxon>
        <taxon>Flavobacterium</taxon>
    </lineage>
</organism>
<dbReference type="EMBL" id="CADCST010000108">
    <property type="protein sequence ID" value="CAA9200971.1"/>
    <property type="molecule type" value="Genomic_DNA"/>
</dbReference>
<dbReference type="Proteomes" id="UP000474567">
    <property type="component" value="Unassembled WGS sequence"/>
</dbReference>
<feature type="transmembrane region" description="Helical" evidence="1">
    <location>
        <begin position="153"/>
        <end position="170"/>
    </location>
</feature>
<protein>
    <recommendedName>
        <fullName evidence="4">2TM domain-containing protein</fullName>
    </recommendedName>
</protein>
<feature type="transmembrane region" description="Helical" evidence="1">
    <location>
        <begin position="65"/>
        <end position="84"/>
    </location>
</feature>
<dbReference type="RefSeq" id="WP_173967401.1">
    <property type="nucleotide sequence ID" value="NZ_CADCST010000108.1"/>
</dbReference>
<name>A0ABM8KMF5_9FLAO</name>
<comment type="caution">
    <text evidence="2">The sequence shown here is derived from an EMBL/GenBank/DDBJ whole genome shotgun (WGS) entry which is preliminary data.</text>
</comment>
<feature type="transmembrane region" description="Helical" evidence="1">
    <location>
        <begin position="124"/>
        <end position="141"/>
    </location>
</feature>
<keyword evidence="1" id="KW-0812">Transmembrane</keyword>
<sequence>MDNNNINFNELWAEQATSAPNLKDLVSKANLVRHSNLRKLIFKDIIFTLVAAFLIFIWVNFHPQLLSTKIGIVLIVLAMAVYIFSSSQNIIQLLNKINTAQSNKDYLNHLLALKEKQQFLQTKISNLYFILFSSGICLYFYENALKMPVNKAVYTYLAIVAFIIWGRFYMKPRLIKKQQVKLDEIIRKFENINKQLD</sequence>
<proteinExistence type="predicted"/>
<evidence type="ECO:0008006" key="4">
    <source>
        <dbReference type="Google" id="ProtNLM"/>
    </source>
</evidence>
<keyword evidence="1" id="KW-0472">Membrane</keyword>
<evidence type="ECO:0000256" key="1">
    <source>
        <dbReference type="SAM" id="Phobius"/>
    </source>
</evidence>
<keyword evidence="1" id="KW-1133">Transmembrane helix</keyword>